<dbReference type="AlphaFoldDB" id="A0A1R2C326"/>
<proteinExistence type="predicted"/>
<dbReference type="EMBL" id="MPUH01000304">
    <property type="protein sequence ID" value="OMJ83433.1"/>
    <property type="molecule type" value="Genomic_DNA"/>
</dbReference>
<evidence type="ECO:0000256" key="1">
    <source>
        <dbReference type="SAM" id="MobiDB-lite"/>
    </source>
</evidence>
<gene>
    <name evidence="2" type="ORF">SteCoe_15657</name>
</gene>
<name>A0A1R2C326_9CILI</name>
<feature type="region of interest" description="Disordered" evidence="1">
    <location>
        <begin position="11"/>
        <end position="30"/>
    </location>
</feature>
<comment type="caution">
    <text evidence="2">The sequence shown here is derived from an EMBL/GenBank/DDBJ whole genome shotgun (WGS) entry which is preliminary data.</text>
</comment>
<evidence type="ECO:0000313" key="2">
    <source>
        <dbReference type="EMBL" id="OMJ83433.1"/>
    </source>
</evidence>
<dbReference type="Proteomes" id="UP000187209">
    <property type="component" value="Unassembled WGS sequence"/>
</dbReference>
<sequence>MVQRRQMLYENMKNRIKQKEKEAQERQEDINMQRAHERILDKIEDDRINEIKKREERIQSYMNNMGEVILKQQKDANMEEDQRLMDYYHLTLDYDENE</sequence>
<organism evidence="2 3">
    <name type="scientific">Stentor coeruleus</name>
    <dbReference type="NCBI Taxonomy" id="5963"/>
    <lineage>
        <taxon>Eukaryota</taxon>
        <taxon>Sar</taxon>
        <taxon>Alveolata</taxon>
        <taxon>Ciliophora</taxon>
        <taxon>Postciliodesmatophora</taxon>
        <taxon>Heterotrichea</taxon>
        <taxon>Heterotrichida</taxon>
        <taxon>Stentoridae</taxon>
        <taxon>Stentor</taxon>
    </lineage>
</organism>
<keyword evidence="3" id="KW-1185">Reference proteome</keyword>
<evidence type="ECO:0000313" key="3">
    <source>
        <dbReference type="Proteomes" id="UP000187209"/>
    </source>
</evidence>
<protein>
    <submittedName>
        <fullName evidence="2">Uncharacterized protein</fullName>
    </submittedName>
</protein>
<feature type="compositionally biased region" description="Basic and acidic residues" evidence="1">
    <location>
        <begin position="17"/>
        <end position="30"/>
    </location>
</feature>
<reference evidence="2 3" key="1">
    <citation type="submission" date="2016-11" db="EMBL/GenBank/DDBJ databases">
        <title>The macronuclear genome of Stentor coeruleus: a giant cell with tiny introns.</title>
        <authorList>
            <person name="Slabodnick M."/>
            <person name="Ruby J.G."/>
            <person name="Reiff S.B."/>
            <person name="Swart E.C."/>
            <person name="Gosai S."/>
            <person name="Prabakaran S."/>
            <person name="Witkowska E."/>
            <person name="Larue G.E."/>
            <person name="Fisher S."/>
            <person name="Freeman R.M."/>
            <person name="Gunawardena J."/>
            <person name="Chu W."/>
            <person name="Stover N.A."/>
            <person name="Gregory B.D."/>
            <person name="Nowacki M."/>
            <person name="Derisi J."/>
            <person name="Roy S.W."/>
            <person name="Marshall W.F."/>
            <person name="Sood P."/>
        </authorList>
    </citation>
    <scope>NUCLEOTIDE SEQUENCE [LARGE SCALE GENOMIC DNA]</scope>
    <source>
        <strain evidence="2">WM001</strain>
    </source>
</reference>
<dbReference type="OrthoDB" id="306101at2759"/>
<accession>A0A1R2C326</accession>